<dbReference type="AlphaFoldDB" id="A0A4P9W174"/>
<organism evidence="2 3">
    <name type="scientific">Blyttiomyces helicus</name>
    <dbReference type="NCBI Taxonomy" id="388810"/>
    <lineage>
        <taxon>Eukaryota</taxon>
        <taxon>Fungi</taxon>
        <taxon>Fungi incertae sedis</taxon>
        <taxon>Chytridiomycota</taxon>
        <taxon>Chytridiomycota incertae sedis</taxon>
        <taxon>Chytridiomycetes</taxon>
        <taxon>Chytridiomycetes incertae sedis</taxon>
        <taxon>Blyttiomyces</taxon>
    </lineage>
</organism>
<proteinExistence type="predicted"/>
<sequence>MWVLGGGGGSHVGGGIFFGEVWGEIGIGGVAVVEREKMGRWADLGAGRTPHSPSSDQTRPPDQNRTHTKWAPSSNPPLGTSSPPPPPQSRPLLSPPRHWTPFEVNNPIPLESQHLRIDTLGAPAGRMRWSAGVLTSKSPAPKNRPILKRARPPSCGCGRLPVRRPHKRMSPNAVRAIGWGQVDTLRSGGGVWATDGEKGLLSSLKYCRTRAAVPWNGEACCLARK</sequence>
<name>A0A4P9W174_9FUNG</name>
<dbReference type="EMBL" id="ML000247">
    <property type="protein sequence ID" value="RKO84320.1"/>
    <property type="molecule type" value="Genomic_DNA"/>
</dbReference>
<protein>
    <submittedName>
        <fullName evidence="2">Uncharacterized protein</fullName>
    </submittedName>
</protein>
<evidence type="ECO:0000313" key="3">
    <source>
        <dbReference type="Proteomes" id="UP000269721"/>
    </source>
</evidence>
<feature type="region of interest" description="Disordered" evidence="1">
    <location>
        <begin position="135"/>
        <end position="164"/>
    </location>
</feature>
<reference evidence="3" key="1">
    <citation type="journal article" date="2018" name="Nat. Microbiol.">
        <title>Leveraging single-cell genomics to expand the fungal tree of life.</title>
        <authorList>
            <person name="Ahrendt S.R."/>
            <person name="Quandt C.A."/>
            <person name="Ciobanu D."/>
            <person name="Clum A."/>
            <person name="Salamov A."/>
            <person name="Andreopoulos B."/>
            <person name="Cheng J.F."/>
            <person name="Woyke T."/>
            <person name="Pelin A."/>
            <person name="Henrissat B."/>
            <person name="Reynolds N.K."/>
            <person name="Benny G.L."/>
            <person name="Smith M.E."/>
            <person name="James T.Y."/>
            <person name="Grigoriev I.V."/>
        </authorList>
    </citation>
    <scope>NUCLEOTIDE SEQUENCE [LARGE SCALE GENOMIC DNA]</scope>
</reference>
<dbReference type="Proteomes" id="UP000269721">
    <property type="component" value="Unassembled WGS sequence"/>
</dbReference>
<evidence type="ECO:0000256" key="1">
    <source>
        <dbReference type="SAM" id="MobiDB-lite"/>
    </source>
</evidence>
<gene>
    <name evidence="2" type="ORF">BDK51DRAFT_49185</name>
</gene>
<feature type="region of interest" description="Disordered" evidence="1">
    <location>
        <begin position="43"/>
        <end position="106"/>
    </location>
</feature>
<accession>A0A4P9W174</accession>
<keyword evidence="3" id="KW-1185">Reference proteome</keyword>
<feature type="compositionally biased region" description="Low complexity" evidence="1">
    <location>
        <begin position="72"/>
        <end position="81"/>
    </location>
</feature>
<feature type="compositionally biased region" description="Polar residues" evidence="1">
    <location>
        <begin position="51"/>
        <end position="63"/>
    </location>
</feature>
<evidence type="ECO:0000313" key="2">
    <source>
        <dbReference type="EMBL" id="RKO84320.1"/>
    </source>
</evidence>